<protein>
    <submittedName>
        <fullName evidence="4">Sugar transferase</fullName>
    </submittedName>
</protein>
<evidence type="ECO:0000256" key="2">
    <source>
        <dbReference type="SAM" id="Phobius"/>
    </source>
</evidence>
<evidence type="ECO:0000313" key="4">
    <source>
        <dbReference type="EMBL" id="AXY75544.1"/>
    </source>
</evidence>
<gene>
    <name evidence="4" type="ORF">D3H65_16850</name>
</gene>
<evidence type="ECO:0000313" key="5">
    <source>
        <dbReference type="Proteomes" id="UP000263900"/>
    </source>
</evidence>
<keyword evidence="2" id="KW-0812">Transmembrane</keyword>
<dbReference type="PANTHER" id="PTHR30576:SF8">
    <property type="entry name" value="UNDECAPRENYL-PHOSPHATE GALACTOSE PHOSPHOTRANSFERASE"/>
    <property type="match status" value="1"/>
</dbReference>
<dbReference type="EMBL" id="CP032157">
    <property type="protein sequence ID" value="AXY75544.1"/>
    <property type="molecule type" value="Genomic_DNA"/>
</dbReference>
<dbReference type="PANTHER" id="PTHR30576">
    <property type="entry name" value="COLANIC BIOSYNTHESIS UDP-GLUCOSE LIPID CARRIER TRANSFERASE"/>
    <property type="match status" value="1"/>
</dbReference>
<feature type="domain" description="Bacterial sugar transferase" evidence="3">
    <location>
        <begin position="9"/>
        <end position="184"/>
    </location>
</feature>
<evidence type="ECO:0000259" key="3">
    <source>
        <dbReference type="Pfam" id="PF02397"/>
    </source>
</evidence>
<dbReference type="Proteomes" id="UP000263900">
    <property type="component" value="Chromosome"/>
</dbReference>
<accession>A0A3B7MM02</accession>
<organism evidence="4 5">
    <name type="scientific">Paraflavitalea soli</name>
    <dbReference type="NCBI Taxonomy" id="2315862"/>
    <lineage>
        <taxon>Bacteria</taxon>
        <taxon>Pseudomonadati</taxon>
        <taxon>Bacteroidota</taxon>
        <taxon>Chitinophagia</taxon>
        <taxon>Chitinophagales</taxon>
        <taxon>Chitinophagaceae</taxon>
        <taxon>Paraflavitalea</taxon>
    </lineage>
</organism>
<proteinExistence type="inferred from homology"/>
<dbReference type="KEGG" id="pseg:D3H65_16850"/>
<keyword evidence="5" id="KW-1185">Reference proteome</keyword>
<reference evidence="4 5" key="1">
    <citation type="submission" date="2018-09" db="EMBL/GenBank/DDBJ databases">
        <title>Genome sequencing of strain 6GH32-13.</title>
        <authorList>
            <person name="Weon H.-Y."/>
            <person name="Heo J."/>
            <person name="Kwon S.-W."/>
        </authorList>
    </citation>
    <scope>NUCLEOTIDE SEQUENCE [LARGE SCALE GENOMIC DNA]</scope>
    <source>
        <strain evidence="4 5">5GH32-13</strain>
    </source>
</reference>
<dbReference type="GO" id="GO:0016780">
    <property type="term" value="F:phosphotransferase activity, for other substituted phosphate groups"/>
    <property type="evidence" value="ECO:0007669"/>
    <property type="project" value="TreeGrafter"/>
</dbReference>
<sequence>MSLYHHHIKRPVDCIVSMLGFLLFTPLFLLITVLLWASNKGSPFFFQQRPGKNGRVFWLVKFRTMNNRKNASGQLLPDEVRLTSLGKFIRKTSLDELPQLINVIKGDMSLIGPRPLLVEYLPLYTTQQNRRHEVRPGITGWAQVNGRNDISWEQKFELDVWYVDHISWQLDSRIIVLTLKKVFKTEGISQQGHATMPAFKGVKNT</sequence>
<dbReference type="RefSeq" id="WP_119051425.1">
    <property type="nucleotide sequence ID" value="NZ_CP032157.1"/>
</dbReference>
<keyword evidence="4" id="KW-0808">Transferase</keyword>
<dbReference type="Pfam" id="PF02397">
    <property type="entry name" value="Bac_transf"/>
    <property type="match status" value="1"/>
</dbReference>
<feature type="transmembrane region" description="Helical" evidence="2">
    <location>
        <begin position="12"/>
        <end position="37"/>
    </location>
</feature>
<comment type="similarity">
    <text evidence="1">Belongs to the bacterial sugar transferase family.</text>
</comment>
<dbReference type="AlphaFoldDB" id="A0A3B7MM02"/>
<keyword evidence="2" id="KW-1133">Transmembrane helix</keyword>
<dbReference type="OrthoDB" id="9808602at2"/>
<dbReference type="InterPro" id="IPR003362">
    <property type="entry name" value="Bact_transf"/>
</dbReference>
<evidence type="ECO:0000256" key="1">
    <source>
        <dbReference type="ARBA" id="ARBA00006464"/>
    </source>
</evidence>
<keyword evidence="2" id="KW-0472">Membrane</keyword>
<name>A0A3B7MM02_9BACT</name>